<organism evidence="2 3">
    <name type="scientific">Scleroderma citrinum Foug A</name>
    <dbReference type="NCBI Taxonomy" id="1036808"/>
    <lineage>
        <taxon>Eukaryota</taxon>
        <taxon>Fungi</taxon>
        <taxon>Dikarya</taxon>
        <taxon>Basidiomycota</taxon>
        <taxon>Agaricomycotina</taxon>
        <taxon>Agaricomycetes</taxon>
        <taxon>Agaricomycetidae</taxon>
        <taxon>Boletales</taxon>
        <taxon>Sclerodermatineae</taxon>
        <taxon>Sclerodermataceae</taxon>
        <taxon>Scleroderma</taxon>
    </lineage>
</organism>
<evidence type="ECO:0000313" key="3">
    <source>
        <dbReference type="Proteomes" id="UP000053989"/>
    </source>
</evidence>
<proteinExistence type="predicted"/>
<dbReference type="STRING" id="1036808.A0A0C3A6U5"/>
<keyword evidence="3" id="KW-1185">Reference proteome</keyword>
<sequence length="142" mass="15635">MAFTSYSTKPLKANVIAVAIFFGILAGFGLSTIGSFGPPLKSSQEPFPTSIVIIPDDGPATSPPPADAEWELKKLQDMVARTNGFYARDYSLWLGWNNMRYILETAIGHGRILNRTTIIPSFVYARACEFEMCAVMHHSISC</sequence>
<dbReference type="InParanoid" id="A0A0C3A6U5"/>
<evidence type="ECO:0000313" key="2">
    <source>
        <dbReference type="EMBL" id="KIM69403.1"/>
    </source>
</evidence>
<accession>A0A0C3A6U5</accession>
<dbReference type="OrthoDB" id="3345970at2759"/>
<dbReference type="HOGENOM" id="CLU_1816944_0_0_1"/>
<feature type="transmembrane region" description="Helical" evidence="1">
    <location>
        <begin position="15"/>
        <end position="36"/>
    </location>
</feature>
<name>A0A0C3A6U5_9AGAM</name>
<dbReference type="AlphaFoldDB" id="A0A0C3A6U5"/>
<dbReference type="EMBL" id="KN822006">
    <property type="protein sequence ID" value="KIM69403.1"/>
    <property type="molecule type" value="Genomic_DNA"/>
</dbReference>
<reference evidence="2 3" key="1">
    <citation type="submission" date="2014-04" db="EMBL/GenBank/DDBJ databases">
        <authorList>
            <consortium name="DOE Joint Genome Institute"/>
            <person name="Kuo A."/>
            <person name="Kohler A."/>
            <person name="Nagy L.G."/>
            <person name="Floudas D."/>
            <person name="Copeland A."/>
            <person name="Barry K.W."/>
            <person name="Cichocki N."/>
            <person name="Veneault-Fourrey C."/>
            <person name="LaButti K."/>
            <person name="Lindquist E.A."/>
            <person name="Lipzen A."/>
            <person name="Lundell T."/>
            <person name="Morin E."/>
            <person name="Murat C."/>
            <person name="Sun H."/>
            <person name="Tunlid A."/>
            <person name="Henrissat B."/>
            <person name="Grigoriev I.V."/>
            <person name="Hibbett D.S."/>
            <person name="Martin F."/>
            <person name="Nordberg H.P."/>
            <person name="Cantor M.N."/>
            <person name="Hua S.X."/>
        </authorList>
    </citation>
    <scope>NUCLEOTIDE SEQUENCE [LARGE SCALE GENOMIC DNA]</scope>
    <source>
        <strain evidence="2 3">Foug A</strain>
    </source>
</reference>
<keyword evidence="1" id="KW-1133">Transmembrane helix</keyword>
<keyword evidence="1" id="KW-0472">Membrane</keyword>
<evidence type="ECO:0000256" key="1">
    <source>
        <dbReference type="SAM" id="Phobius"/>
    </source>
</evidence>
<dbReference type="Proteomes" id="UP000053989">
    <property type="component" value="Unassembled WGS sequence"/>
</dbReference>
<keyword evidence="1" id="KW-0812">Transmembrane</keyword>
<protein>
    <submittedName>
        <fullName evidence="2">Uncharacterized protein</fullName>
    </submittedName>
</protein>
<gene>
    <name evidence="2" type="ORF">SCLCIDRAFT_700329</name>
</gene>
<reference evidence="3" key="2">
    <citation type="submission" date="2015-01" db="EMBL/GenBank/DDBJ databases">
        <title>Evolutionary Origins and Diversification of the Mycorrhizal Mutualists.</title>
        <authorList>
            <consortium name="DOE Joint Genome Institute"/>
            <consortium name="Mycorrhizal Genomics Consortium"/>
            <person name="Kohler A."/>
            <person name="Kuo A."/>
            <person name="Nagy L.G."/>
            <person name="Floudas D."/>
            <person name="Copeland A."/>
            <person name="Barry K.W."/>
            <person name="Cichocki N."/>
            <person name="Veneault-Fourrey C."/>
            <person name="LaButti K."/>
            <person name="Lindquist E.A."/>
            <person name="Lipzen A."/>
            <person name="Lundell T."/>
            <person name="Morin E."/>
            <person name="Murat C."/>
            <person name="Riley R."/>
            <person name="Ohm R."/>
            <person name="Sun H."/>
            <person name="Tunlid A."/>
            <person name="Henrissat B."/>
            <person name="Grigoriev I.V."/>
            <person name="Hibbett D.S."/>
            <person name="Martin F."/>
        </authorList>
    </citation>
    <scope>NUCLEOTIDE SEQUENCE [LARGE SCALE GENOMIC DNA]</scope>
    <source>
        <strain evidence="3">Foug A</strain>
    </source>
</reference>